<dbReference type="GO" id="GO:0012505">
    <property type="term" value="C:endomembrane system"/>
    <property type="evidence" value="ECO:0007669"/>
    <property type="project" value="TreeGrafter"/>
</dbReference>
<dbReference type="SUPFAM" id="SSF52087">
    <property type="entry name" value="CRAL/TRIO domain"/>
    <property type="match status" value="1"/>
</dbReference>
<dbReference type="SMART" id="SM00516">
    <property type="entry name" value="SEC14"/>
    <property type="match status" value="1"/>
</dbReference>
<dbReference type="OMA" id="YFRANIH"/>
<dbReference type="AlphaFoldDB" id="T1K2Q0"/>
<dbReference type="Gene3D" id="3.40.525.10">
    <property type="entry name" value="CRAL-TRIO lipid binding domain"/>
    <property type="match status" value="1"/>
</dbReference>
<dbReference type="InterPro" id="IPR036865">
    <property type="entry name" value="CRAL-TRIO_dom_sf"/>
</dbReference>
<reference evidence="2" key="2">
    <citation type="submission" date="2015-06" db="UniProtKB">
        <authorList>
            <consortium name="EnsemblMetazoa"/>
        </authorList>
    </citation>
    <scope>IDENTIFICATION</scope>
</reference>
<dbReference type="PANTHER" id="PTHR46384:SF1">
    <property type="entry name" value="MOTILE SPERM DOMAIN-CONTAINING PROTEIN 2"/>
    <property type="match status" value="1"/>
</dbReference>
<dbReference type="Proteomes" id="UP000015104">
    <property type="component" value="Unassembled WGS sequence"/>
</dbReference>
<dbReference type="SUPFAM" id="SSF46938">
    <property type="entry name" value="CRAL/TRIO N-terminal domain"/>
    <property type="match status" value="1"/>
</dbReference>
<protein>
    <recommendedName>
        <fullName evidence="1">CRAL-TRIO domain-containing protein</fullName>
    </recommendedName>
</protein>
<dbReference type="EMBL" id="CAEY01001367">
    <property type="status" value="NOT_ANNOTATED_CDS"/>
    <property type="molecule type" value="Genomic_DNA"/>
</dbReference>
<evidence type="ECO:0000259" key="1">
    <source>
        <dbReference type="PROSITE" id="PS50191"/>
    </source>
</evidence>
<proteinExistence type="predicted"/>
<evidence type="ECO:0000313" key="3">
    <source>
        <dbReference type="Proteomes" id="UP000015104"/>
    </source>
</evidence>
<dbReference type="RefSeq" id="XP_025016144.1">
    <property type="nucleotide sequence ID" value="XM_025160376.1"/>
</dbReference>
<feature type="domain" description="CRAL-TRIO" evidence="1">
    <location>
        <begin position="78"/>
        <end position="244"/>
    </location>
</feature>
<reference evidence="3" key="1">
    <citation type="submission" date="2011-08" db="EMBL/GenBank/DDBJ databases">
        <authorList>
            <person name="Rombauts S."/>
        </authorList>
    </citation>
    <scope>NUCLEOTIDE SEQUENCE</scope>
    <source>
        <strain evidence="3">London</strain>
    </source>
</reference>
<dbReference type="GeneID" id="107359389"/>
<dbReference type="InterPro" id="IPR036273">
    <property type="entry name" value="CRAL/TRIO_N_dom_sf"/>
</dbReference>
<dbReference type="OrthoDB" id="75724at2759"/>
<accession>T1K2Q0</accession>
<dbReference type="GO" id="GO:0140284">
    <property type="term" value="C:endoplasmic reticulum-endosome membrane contact site"/>
    <property type="evidence" value="ECO:0007669"/>
    <property type="project" value="TreeGrafter"/>
</dbReference>
<dbReference type="InterPro" id="IPR053012">
    <property type="entry name" value="ER-organelle_contact"/>
</dbReference>
<sequence>MTVVPVHLSYPEETLKSVRSKLVEKLSNKRSEIDSALLDRLMNDDLLLRRYIKRRNGDPETSVTFISSVLEWRKRMGLPDLTETSFPSEFYEVGGIYNYGTDTQGNPVVHIRIRLFQKIEGILDILKKFSIYQMYRADELAASKGPEYGWVLVFDCTDASIANADIDMANFVSSTLRNYFPSGQKYTLVHRLPWLLSAVKTLVYTMLPGYVKKKIRFCDEKSLNEHIDKENLPDYLGGSGKTNDYRVFPDGLSTTRDLTTKGILTMSEDQLVKTNQYYDKLRQFLYPVTEESTK</sequence>
<keyword evidence="3" id="KW-1185">Reference proteome</keyword>
<organism evidence="2 3">
    <name type="scientific">Tetranychus urticae</name>
    <name type="common">Two-spotted spider mite</name>
    <dbReference type="NCBI Taxonomy" id="32264"/>
    <lineage>
        <taxon>Eukaryota</taxon>
        <taxon>Metazoa</taxon>
        <taxon>Ecdysozoa</taxon>
        <taxon>Arthropoda</taxon>
        <taxon>Chelicerata</taxon>
        <taxon>Arachnida</taxon>
        <taxon>Acari</taxon>
        <taxon>Acariformes</taxon>
        <taxon>Trombidiformes</taxon>
        <taxon>Prostigmata</taxon>
        <taxon>Eleutherengona</taxon>
        <taxon>Raphignathae</taxon>
        <taxon>Tetranychoidea</taxon>
        <taxon>Tetranychidae</taxon>
        <taxon>Tetranychus</taxon>
    </lineage>
</organism>
<evidence type="ECO:0000313" key="2">
    <source>
        <dbReference type="EnsemblMetazoa" id="tetur04g05870.1"/>
    </source>
</evidence>
<dbReference type="KEGG" id="tut:107359389"/>
<dbReference type="eggNOG" id="KOG1471">
    <property type="taxonomic scope" value="Eukaryota"/>
</dbReference>
<dbReference type="InterPro" id="IPR001251">
    <property type="entry name" value="CRAL-TRIO_dom"/>
</dbReference>
<name>T1K2Q0_TETUR</name>
<dbReference type="PROSITE" id="PS50191">
    <property type="entry name" value="CRAL_TRIO"/>
    <property type="match status" value="1"/>
</dbReference>
<dbReference type="CDD" id="cd00170">
    <property type="entry name" value="SEC14"/>
    <property type="match status" value="1"/>
</dbReference>
<dbReference type="EnsemblMetazoa" id="tetur04g05870.1">
    <property type="protein sequence ID" value="tetur04g05870.1"/>
    <property type="gene ID" value="tetur04g05870"/>
</dbReference>
<dbReference type="Pfam" id="PF00650">
    <property type="entry name" value="CRAL_TRIO"/>
    <property type="match status" value="1"/>
</dbReference>
<dbReference type="HOGENOM" id="CLU_014001_7_0_1"/>
<dbReference type="PANTHER" id="PTHR46384">
    <property type="entry name" value="MOTILE SPERM DOMAIN-CONTAINING PROTEIN 2"/>
    <property type="match status" value="1"/>
</dbReference>